<keyword evidence="3 4" id="KW-0472">Membrane</keyword>
<proteinExistence type="predicted"/>
<feature type="transmembrane region" description="Helical" evidence="4">
    <location>
        <begin position="39"/>
        <end position="57"/>
    </location>
</feature>
<dbReference type="InterPro" id="IPR036259">
    <property type="entry name" value="MFS_trans_sf"/>
</dbReference>
<evidence type="ECO:0000256" key="1">
    <source>
        <dbReference type="ARBA" id="ARBA00022692"/>
    </source>
</evidence>
<dbReference type="PANTHER" id="PTHR23526:SF2">
    <property type="entry name" value="MAJOR FACILITATOR SUPERFAMILY (MFS) PROFILE DOMAIN-CONTAINING PROTEIN"/>
    <property type="match status" value="1"/>
</dbReference>
<keyword evidence="2 4" id="KW-1133">Transmembrane helix</keyword>
<evidence type="ECO:0000256" key="3">
    <source>
        <dbReference type="ARBA" id="ARBA00023136"/>
    </source>
</evidence>
<feature type="transmembrane region" description="Helical" evidence="4">
    <location>
        <begin position="95"/>
        <end position="112"/>
    </location>
</feature>
<dbReference type="InterPro" id="IPR011701">
    <property type="entry name" value="MFS"/>
</dbReference>
<evidence type="ECO:0000313" key="6">
    <source>
        <dbReference type="Proteomes" id="UP000247465"/>
    </source>
</evidence>
<dbReference type="AlphaFoldDB" id="A0A2Z4AB16"/>
<dbReference type="PANTHER" id="PTHR23526">
    <property type="entry name" value="INTEGRAL MEMBRANE TRANSPORT PROTEIN-RELATED"/>
    <property type="match status" value="1"/>
</dbReference>
<feature type="transmembrane region" description="Helical" evidence="4">
    <location>
        <begin position="229"/>
        <end position="249"/>
    </location>
</feature>
<feature type="transmembrane region" description="Helical" evidence="4">
    <location>
        <begin position="118"/>
        <end position="142"/>
    </location>
</feature>
<dbReference type="KEGG" id="mtar:DF168_00237"/>
<evidence type="ECO:0008006" key="7">
    <source>
        <dbReference type="Google" id="ProtNLM"/>
    </source>
</evidence>
<feature type="transmembrane region" description="Helical" evidence="4">
    <location>
        <begin position="359"/>
        <end position="381"/>
    </location>
</feature>
<evidence type="ECO:0000256" key="2">
    <source>
        <dbReference type="ARBA" id="ARBA00022989"/>
    </source>
</evidence>
<dbReference type="Pfam" id="PF07690">
    <property type="entry name" value="MFS_1"/>
    <property type="match status" value="1"/>
</dbReference>
<dbReference type="InterPro" id="IPR052528">
    <property type="entry name" value="Sugar_transport-like"/>
</dbReference>
<feature type="transmembrane region" description="Helical" evidence="4">
    <location>
        <begin position="183"/>
        <end position="201"/>
    </location>
</feature>
<feature type="transmembrane region" description="Helical" evidence="4">
    <location>
        <begin position="154"/>
        <end position="171"/>
    </location>
</feature>
<feature type="transmembrane region" description="Helical" evidence="4">
    <location>
        <begin position="69"/>
        <end position="88"/>
    </location>
</feature>
<name>A0A2Z4AB16_9BACT</name>
<keyword evidence="1 4" id="KW-0812">Transmembrane</keyword>
<feature type="transmembrane region" description="Helical" evidence="4">
    <location>
        <begin position="387"/>
        <end position="407"/>
    </location>
</feature>
<sequence length="416" mass="45739">MTGRPDKSRVKTETVFLNEASEVARRTFRLDLLRGSMQGFVETSLLTFSLLVAIRVFQAPDMLKAILPGAYPAGLLISPLTIIIGSKLGWSAGRICSLFSFLAGLSMVGAISVKALPAFVICIFFVAVFLAQTIPLLTTIYASNYAENERGSRYATTMLFSALIAAGFSYGGGRLLDFDIEHYQVLFVVPALALFVNVFAFKAMPDVAIRPEQSPSSVHDFKEAFRNRVFCLILTGWMFQGFGQIMTVPIRIEYLANDRYGINATNEQIGLIVGAVPFLTYIGSTKIWGYCFDRWNFIVLRVATNVISMISIFTIFFTSSLLVIAIGMGLFGVALSGGRLIWMLWVVQLAPLRNLSTYMSINTFTTGVRGAMAPFVAYWLVGKSDPMVVGWIAAAIIAIGICVMLPFRGQFQRPTG</sequence>
<dbReference type="GO" id="GO:0022857">
    <property type="term" value="F:transmembrane transporter activity"/>
    <property type="evidence" value="ECO:0007669"/>
    <property type="project" value="InterPro"/>
</dbReference>
<reference evidence="5 6" key="1">
    <citation type="submission" date="2018-06" db="EMBL/GenBank/DDBJ databases">
        <title>Draft Genome Sequence of a Novel Marine Bacterium Related to the Verrucomicrobia.</title>
        <authorList>
            <person name="Vosseberg J."/>
            <person name="Martijn J."/>
            <person name="Ettema T.J.G."/>
        </authorList>
    </citation>
    <scope>NUCLEOTIDE SEQUENCE [LARGE SCALE GENOMIC DNA]</scope>
    <source>
        <strain evidence="5">TARA_B100001123</strain>
    </source>
</reference>
<feature type="transmembrane region" description="Helical" evidence="4">
    <location>
        <begin position="323"/>
        <end position="347"/>
    </location>
</feature>
<protein>
    <recommendedName>
        <fullName evidence="7">Major facilitator superfamily (MFS) profile domain-containing protein</fullName>
    </recommendedName>
</protein>
<dbReference type="EMBL" id="CP029803">
    <property type="protein sequence ID" value="AWT59063.1"/>
    <property type="molecule type" value="Genomic_DNA"/>
</dbReference>
<feature type="transmembrane region" description="Helical" evidence="4">
    <location>
        <begin position="298"/>
        <end position="317"/>
    </location>
</feature>
<dbReference type="CDD" id="cd06174">
    <property type="entry name" value="MFS"/>
    <property type="match status" value="1"/>
</dbReference>
<evidence type="ECO:0000256" key="4">
    <source>
        <dbReference type="SAM" id="Phobius"/>
    </source>
</evidence>
<evidence type="ECO:0000313" key="5">
    <source>
        <dbReference type="EMBL" id="AWT59063.1"/>
    </source>
</evidence>
<dbReference type="Gene3D" id="1.20.1250.20">
    <property type="entry name" value="MFS general substrate transporter like domains"/>
    <property type="match status" value="2"/>
</dbReference>
<gene>
    <name evidence="5" type="ORF">DF168_00237</name>
</gene>
<dbReference type="SUPFAM" id="SSF103473">
    <property type="entry name" value="MFS general substrate transporter"/>
    <property type="match status" value="1"/>
</dbReference>
<accession>A0A2Z4AB16</accession>
<feature type="transmembrane region" description="Helical" evidence="4">
    <location>
        <begin position="269"/>
        <end position="291"/>
    </location>
</feature>
<organism evidence="5 6">
    <name type="scientific">Candidatus Moanibacter tarae</name>
    <dbReference type="NCBI Taxonomy" id="2200854"/>
    <lineage>
        <taxon>Bacteria</taxon>
        <taxon>Pseudomonadati</taxon>
        <taxon>Verrucomicrobiota</taxon>
        <taxon>Opitutia</taxon>
        <taxon>Puniceicoccales</taxon>
        <taxon>Puniceicoccales incertae sedis</taxon>
        <taxon>Candidatus Moanibacter</taxon>
    </lineage>
</organism>
<dbReference type="Proteomes" id="UP000247465">
    <property type="component" value="Chromosome"/>
</dbReference>